<dbReference type="AlphaFoldDB" id="A0A0P7YXD5"/>
<organism evidence="1 2">
    <name type="scientific">Phormidesmis priestleyi Ana</name>
    <dbReference type="NCBI Taxonomy" id="1666911"/>
    <lineage>
        <taxon>Bacteria</taxon>
        <taxon>Bacillati</taxon>
        <taxon>Cyanobacteriota</taxon>
        <taxon>Cyanophyceae</taxon>
        <taxon>Leptolyngbyales</taxon>
        <taxon>Leptolyngbyaceae</taxon>
        <taxon>Phormidesmis</taxon>
    </lineage>
</organism>
<comment type="caution">
    <text evidence="1">The sequence shown here is derived from an EMBL/GenBank/DDBJ whole genome shotgun (WGS) entry which is preliminary data.</text>
</comment>
<accession>A0A0P7YXD5</accession>
<gene>
    <name evidence="1" type="ORF">HLUCCA11_08410</name>
</gene>
<reference evidence="1 2" key="1">
    <citation type="submission" date="2015-09" db="EMBL/GenBank/DDBJ databases">
        <title>Identification and resolution of microdiversity through metagenomic sequencing of parallel consortia.</title>
        <authorList>
            <person name="Nelson W.C."/>
            <person name="Romine M.F."/>
            <person name="Lindemann S.R."/>
        </authorList>
    </citation>
    <scope>NUCLEOTIDE SEQUENCE [LARGE SCALE GENOMIC DNA]</scope>
    <source>
        <strain evidence="1">Ana</strain>
    </source>
</reference>
<protein>
    <submittedName>
        <fullName evidence="1">Uncharacterized protein</fullName>
    </submittedName>
</protein>
<dbReference type="EMBL" id="LJZR01000009">
    <property type="protein sequence ID" value="KPQ35907.1"/>
    <property type="molecule type" value="Genomic_DNA"/>
</dbReference>
<name>A0A0P7YXD5_9CYAN</name>
<dbReference type="Proteomes" id="UP000050465">
    <property type="component" value="Unassembled WGS sequence"/>
</dbReference>
<evidence type="ECO:0000313" key="1">
    <source>
        <dbReference type="EMBL" id="KPQ35907.1"/>
    </source>
</evidence>
<sequence length="31" mass="3301">MKPLLVGLLAILHLLAISNGADGSRTRVRSK</sequence>
<proteinExistence type="predicted"/>
<evidence type="ECO:0000313" key="2">
    <source>
        <dbReference type="Proteomes" id="UP000050465"/>
    </source>
</evidence>